<dbReference type="RefSeq" id="WP_183831688.1">
    <property type="nucleotide sequence ID" value="NZ_JACHEU010000002.1"/>
</dbReference>
<feature type="compositionally biased region" description="Basic and acidic residues" evidence="1">
    <location>
        <begin position="1"/>
        <end position="34"/>
    </location>
</feature>
<dbReference type="EMBL" id="JACHEU010000002">
    <property type="protein sequence ID" value="MBB6013482.1"/>
    <property type="molecule type" value="Genomic_DNA"/>
</dbReference>
<dbReference type="AlphaFoldDB" id="A0A7W9S3M6"/>
<proteinExistence type="predicted"/>
<keyword evidence="3" id="KW-1185">Reference proteome</keyword>
<comment type="caution">
    <text evidence="2">The sequence shown here is derived from an EMBL/GenBank/DDBJ whole genome shotgun (WGS) entry which is preliminary data.</text>
</comment>
<name>A0A7W9S3M6_9HYPH</name>
<evidence type="ECO:0000313" key="2">
    <source>
        <dbReference type="EMBL" id="MBB6013482.1"/>
    </source>
</evidence>
<evidence type="ECO:0000313" key="3">
    <source>
        <dbReference type="Proteomes" id="UP000533306"/>
    </source>
</evidence>
<protein>
    <submittedName>
        <fullName evidence="2">Uncharacterized protein</fullName>
    </submittedName>
</protein>
<gene>
    <name evidence="2" type="ORF">HNR59_002871</name>
</gene>
<organism evidence="2 3">
    <name type="scientific">Aquamicrobium lusatiense</name>
    <dbReference type="NCBI Taxonomy" id="89772"/>
    <lineage>
        <taxon>Bacteria</taxon>
        <taxon>Pseudomonadati</taxon>
        <taxon>Pseudomonadota</taxon>
        <taxon>Alphaproteobacteria</taxon>
        <taxon>Hyphomicrobiales</taxon>
        <taxon>Phyllobacteriaceae</taxon>
        <taxon>Aquamicrobium</taxon>
    </lineage>
</organism>
<dbReference type="Proteomes" id="UP000533306">
    <property type="component" value="Unassembled WGS sequence"/>
</dbReference>
<reference evidence="2 3" key="1">
    <citation type="submission" date="2020-08" db="EMBL/GenBank/DDBJ databases">
        <title>Genomic Encyclopedia of Type Strains, Phase IV (KMG-IV): sequencing the most valuable type-strain genomes for metagenomic binning, comparative biology and taxonomic classification.</title>
        <authorList>
            <person name="Goeker M."/>
        </authorList>
    </citation>
    <scope>NUCLEOTIDE SEQUENCE [LARGE SCALE GENOMIC DNA]</scope>
    <source>
        <strain evidence="2 3">DSM 11099</strain>
    </source>
</reference>
<feature type="region of interest" description="Disordered" evidence="1">
    <location>
        <begin position="1"/>
        <end position="52"/>
    </location>
</feature>
<accession>A0A7W9S3M6</accession>
<sequence length="52" mass="5964">MTEFDKFKSDTVDRPLNDERIEKKYTTTHLEEKLPNPGTADTSPPPDDNKNS</sequence>
<evidence type="ECO:0000256" key="1">
    <source>
        <dbReference type="SAM" id="MobiDB-lite"/>
    </source>
</evidence>